<keyword evidence="2" id="KW-1185">Reference proteome</keyword>
<evidence type="ECO:0000313" key="2">
    <source>
        <dbReference type="Proteomes" id="UP000749646"/>
    </source>
</evidence>
<name>A0A9P6ILU8_9FUNG</name>
<sequence length="157" mass="17538">MRGKEPGLAEIPNGLAHGVTMIKVTRECEDLLQSYFQAIREERSRLYKEQVSSVSIMSTLLKLATSHAKASTSHLGFVPLADGAENMTRLYGPSHIQELIVPADDSVVPGFDFNEYGFETKAIVVDNEVPSTMEEERDNAMKRMHAHLIKINTNDYV</sequence>
<gene>
    <name evidence="1" type="ORF">BGZ65_001498</name>
</gene>
<protein>
    <submittedName>
        <fullName evidence="1">Uncharacterized protein</fullName>
    </submittedName>
</protein>
<dbReference type="OrthoDB" id="2015372at2759"/>
<dbReference type="AlphaFoldDB" id="A0A9P6ILU8"/>
<comment type="caution">
    <text evidence="1">The sequence shown here is derived from an EMBL/GenBank/DDBJ whole genome shotgun (WGS) entry which is preliminary data.</text>
</comment>
<dbReference type="EMBL" id="JAAAHW010009689">
    <property type="protein sequence ID" value="KAF9937428.1"/>
    <property type="molecule type" value="Genomic_DNA"/>
</dbReference>
<dbReference type="Proteomes" id="UP000749646">
    <property type="component" value="Unassembled WGS sequence"/>
</dbReference>
<reference evidence="1" key="1">
    <citation type="journal article" date="2020" name="Fungal Divers.">
        <title>Resolving the Mortierellaceae phylogeny through synthesis of multi-gene phylogenetics and phylogenomics.</title>
        <authorList>
            <person name="Vandepol N."/>
            <person name="Liber J."/>
            <person name="Desiro A."/>
            <person name="Na H."/>
            <person name="Kennedy M."/>
            <person name="Barry K."/>
            <person name="Grigoriev I.V."/>
            <person name="Miller A.N."/>
            <person name="O'Donnell K."/>
            <person name="Stajich J.E."/>
            <person name="Bonito G."/>
        </authorList>
    </citation>
    <scope>NUCLEOTIDE SEQUENCE</scope>
    <source>
        <strain evidence="1">MES-2147</strain>
    </source>
</reference>
<accession>A0A9P6ILU8</accession>
<evidence type="ECO:0000313" key="1">
    <source>
        <dbReference type="EMBL" id="KAF9937428.1"/>
    </source>
</evidence>
<proteinExistence type="predicted"/>
<organism evidence="1 2">
    <name type="scientific">Modicella reniformis</name>
    <dbReference type="NCBI Taxonomy" id="1440133"/>
    <lineage>
        <taxon>Eukaryota</taxon>
        <taxon>Fungi</taxon>
        <taxon>Fungi incertae sedis</taxon>
        <taxon>Mucoromycota</taxon>
        <taxon>Mortierellomycotina</taxon>
        <taxon>Mortierellomycetes</taxon>
        <taxon>Mortierellales</taxon>
        <taxon>Mortierellaceae</taxon>
        <taxon>Modicella</taxon>
    </lineage>
</organism>